<evidence type="ECO:0000256" key="1">
    <source>
        <dbReference type="SAM" id="MobiDB-lite"/>
    </source>
</evidence>
<feature type="compositionally biased region" description="Basic residues" evidence="1">
    <location>
        <begin position="434"/>
        <end position="455"/>
    </location>
</feature>
<feature type="compositionally biased region" description="Basic and acidic residues" evidence="1">
    <location>
        <begin position="582"/>
        <end position="595"/>
    </location>
</feature>
<dbReference type="Proteomes" id="UP000002700">
    <property type="component" value="Chromosome I"/>
</dbReference>
<dbReference type="EMBL" id="CP000124">
    <property type="protein sequence ID" value="ABA48474.1"/>
    <property type="molecule type" value="Genomic_DNA"/>
</dbReference>
<feature type="region of interest" description="Disordered" evidence="1">
    <location>
        <begin position="389"/>
        <end position="693"/>
    </location>
</feature>
<evidence type="ECO:0000313" key="2">
    <source>
        <dbReference type="EMBL" id="ABA48474.1"/>
    </source>
</evidence>
<name>Q3JWN8_BURP1</name>
<accession>Q3JWN8</accession>
<feature type="compositionally biased region" description="Basic and acidic residues" evidence="1">
    <location>
        <begin position="650"/>
        <end position="662"/>
    </location>
</feature>
<protein>
    <submittedName>
        <fullName evidence="2">Uncharacterized protein</fullName>
    </submittedName>
</protein>
<gene>
    <name evidence="2" type="ordered locus">BURPS1710b_0601</name>
</gene>
<organism evidence="2 3">
    <name type="scientific">Burkholderia pseudomallei (strain 1710b)</name>
    <dbReference type="NCBI Taxonomy" id="320372"/>
    <lineage>
        <taxon>Bacteria</taxon>
        <taxon>Pseudomonadati</taxon>
        <taxon>Pseudomonadota</taxon>
        <taxon>Betaproteobacteria</taxon>
        <taxon>Burkholderiales</taxon>
        <taxon>Burkholderiaceae</taxon>
        <taxon>Burkholderia</taxon>
        <taxon>pseudomallei group</taxon>
    </lineage>
</organism>
<proteinExistence type="predicted"/>
<feature type="compositionally biased region" description="Basic and acidic residues" evidence="1">
    <location>
        <begin position="389"/>
        <end position="401"/>
    </location>
</feature>
<evidence type="ECO:0000313" key="3">
    <source>
        <dbReference type="Proteomes" id="UP000002700"/>
    </source>
</evidence>
<dbReference type="KEGG" id="bpm:BURPS1710b_0601"/>
<feature type="compositionally biased region" description="Basic and acidic residues" evidence="1">
    <location>
        <begin position="457"/>
        <end position="489"/>
    </location>
</feature>
<dbReference type="AlphaFoldDB" id="Q3JWN8"/>
<feature type="compositionally biased region" description="Basic residues" evidence="1">
    <location>
        <begin position="663"/>
        <end position="693"/>
    </location>
</feature>
<feature type="compositionally biased region" description="Basic residues" evidence="1">
    <location>
        <begin position="530"/>
        <end position="547"/>
    </location>
</feature>
<dbReference type="HOGENOM" id="CLU_390660_0_0_4"/>
<feature type="compositionally biased region" description="Basic residues" evidence="1">
    <location>
        <begin position="612"/>
        <end position="649"/>
    </location>
</feature>
<reference evidence="2 3" key="1">
    <citation type="submission" date="2005-09" db="EMBL/GenBank/DDBJ databases">
        <authorList>
            <person name="Woods D.E."/>
            <person name="Nierman W.C."/>
        </authorList>
    </citation>
    <scope>NUCLEOTIDE SEQUENCE [LARGE SCALE GENOMIC DNA]</scope>
    <source>
        <strain evidence="2 3">1710b</strain>
    </source>
</reference>
<sequence length="706" mass="79531">MSRQACKSSVAKAGGRVIRRNPARVGRHGGPAGNPARAAPHACVRARTAAAWPPVRMAVSSGGVHRRDRLLDRAEDRLPRLVDHLDLHPVAVAHELGLRRAVLDRLEAALLGDAAVAALRILVRHRARADDRARAHVARLRRVRDQLTEVKHHVDARIRLTDLLAVPVDEHRAMQAAFAPVLAELVGRHGHRRERARRLALEEAEALRELGGNQVAQRHVVHERDEPHRFQRLVGRGAHRHVGRDHRDFRLEIDAPRLRCADDVVARAEEIVAAALVHQRIGPELGRHLGAARAAHELDVVHVRGAVRPLERARQRRHAIGGLERERVARAAVVQCVVQVAQLRRVERPVVEHALQRRRDRVGDRRRVQVARDDDQLAVARAVLERSKFHREMSRCSDDGRNLFYDGESARRPAPRAAPSPFFPPRREQVRLALLRRPRRRPRRRSRHRRGKSPLRHPVDRGRLSPARRADGRAARDDAARPRAARGDEPGEGAPLPRQFPAARARVAGSGVGPLRARRLRVADGPGAPRARRRREARAHRAHRAARSARPDGRHRGMGQPGADDRPLDGVEPSGEGVAQARRRDAAPRLGDGPRVRRVPAARQDGRDDRARARRHAARRALYRPAHARRSRRGARRRARASRGARRRHAAADDQRIRDAGVRRGRRARARDHRARPRGRVRHPLGRRGRHRAAHLRAEAVVRAWV</sequence>
<dbReference type="EnsemblBacteria" id="ABA48474">
    <property type="protein sequence ID" value="ABA48474"/>
    <property type="gene ID" value="BURPS1710b_0601"/>
</dbReference>